<evidence type="ECO:0000313" key="2">
    <source>
        <dbReference type="Proteomes" id="UP000283841"/>
    </source>
</evidence>
<evidence type="ECO:0000313" key="1">
    <source>
        <dbReference type="EMBL" id="RWQ95641.1"/>
    </source>
</evidence>
<name>A0A443HV49_BYSSP</name>
<proteinExistence type="predicted"/>
<dbReference type="VEuPathDB" id="FungiDB:C8Q69DRAFT_466852"/>
<dbReference type="Proteomes" id="UP000283841">
    <property type="component" value="Unassembled WGS sequence"/>
</dbReference>
<reference evidence="1 2" key="1">
    <citation type="journal article" date="2018" name="Front. Microbiol.">
        <title>Genomic and genetic insights into a cosmopolitan fungus, Paecilomyces variotii (Eurotiales).</title>
        <authorList>
            <person name="Urquhart A.S."/>
            <person name="Mondo S.J."/>
            <person name="Makela M.R."/>
            <person name="Hane J.K."/>
            <person name="Wiebenga A."/>
            <person name="He G."/>
            <person name="Mihaltcheva S."/>
            <person name="Pangilinan J."/>
            <person name="Lipzen A."/>
            <person name="Barry K."/>
            <person name="de Vries R.P."/>
            <person name="Grigoriev I.V."/>
            <person name="Idnurm A."/>
        </authorList>
    </citation>
    <scope>NUCLEOTIDE SEQUENCE [LARGE SCALE GENOMIC DNA]</scope>
    <source>
        <strain evidence="1 2">CBS 101075</strain>
    </source>
</reference>
<protein>
    <submittedName>
        <fullName evidence="1">Uncharacterized protein</fullName>
    </submittedName>
</protein>
<dbReference type="EMBL" id="RCNU01000005">
    <property type="protein sequence ID" value="RWQ95641.1"/>
    <property type="molecule type" value="Genomic_DNA"/>
</dbReference>
<accession>A0A443HV49</accession>
<gene>
    <name evidence="1" type="ORF">C8Q69DRAFT_466852</name>
</gene>
<sequence length="159" mass="18063">MPPFAQSKCCSPPAKRFVNFECGLASIPRDLTLRSTRHYREAELWWSRMKPRLLSTVCFFIAVQSLRAENRIRATRTAVVYLTQSRRKGRKKLGCAQLPAVKGSDREKCTGTLYIDDRTGHTESRAPFSVAPIKAPTTPKLVEKNNNMVTLMLLYHYSG</sequence>
<organism evidence="1 2">
    <name type="scientific">Byssochlamys spectabilis</name>
    <name type="common">Paecilomyces variotii</name>
    <dbReference type="NCBI Taxonomy" id="264951"/>
    <lineage>
        <taxon>Eukaryota</taxon>
        <taxon>Fungi</taxon>
        <taxon>Dikarya</taxon>
        <taxon>Ascomycota</taxon>
        <taxon>Pezizomycotina</taxon>
        <taxon>Eurotiomycetes</taxon>
        <taxon>Eurotiomycetidae</taxon>
        <taxon>Eurotiales</taxon>
        <taxon>Thermoascaceae</taxon>
        <taxon>Paecilomyces</taxon>
    </lineage>
</organism>
<comment type="caution">
    <text evidence="1">The sequence shown here is derived from an EMBL/GenBank/DDBJ whole genome shotgun (WGS) entry which is preliminary data.</text>
</comment>
<keyword evidence="2" id="KW-1185">Reference proteome</keyword>
<dbReference type="RefSeq" id="XP_028485286.1">
    <property type="nucleotide sequence ID" value="XM_028630582.1"/>
</dbReference>
<dbReference type="AlphaFoldDB" id="A0A443HV49"/>
<dbReference type="GeneID" id="39599859"/>
<feature type="non-terminal residue" evidence="1">
    <location>
        <position position="159"/>
    </location>
</feature>